<dbReference type="AlphaFoldDB" id="A0A815VGG5"/>
<comment type="caution">
    <text evidence="1">The sequence shown here is derived from an EMBL/GenBank/DDBJ whole genome shotgun (WGS) entry which is preliminary data.</text>
</comment>
<protein>
    <submittedName>
        <fullName evidence="1">Uncharacterized protein</fullName>
    </submittedName>
</protein>
<dbReference type="Proteomes" id="UP000663874">
    <property type="component" value="Unassembled WGS sequence"/>
</dbReference>
<dbReference type="Proteomes" id="UP000663889">
    <property type="component" value="Unassembled WGS sequence"/>
</dbReference>
<reference evidence="1" key="1">
    <citation type="submission" date="2021-02" db="EMBL/GenBank/DDBJ databases">
        <authorList>
            <person name="Nowell W R."/>
        </authorList>
    </citation>
    <scope>NUCLEOTIDE SEQUENCE</scope>
</reference>
<dbReference type="EMBL" id="CAJNOU010007890">
    <property type="protein sequence ID" value="CAF1531692.1"/>
    <property type="molecule type" value="Genomic_DNA"/>
</dbReference>
<organism evidence="1 3">
    <name type="scientific">Rotaria sordida</name>
    <dbReference type="NCBI Taxonomy" id="392033"/>
    <lineage>
        <taxon>Eukaryota</taxon>
        <taxon>Metazoa</taxon>
        <taxon>Spiralia</taxon>
        <taxon>Gnathifera</taxon>
        <taxon>Rotifera</taxon>
        <taxon>Eurotatoria</taxon>
        <taxon>Bdelloidea</taxon>
        <taxon>Philodinida</taxon>
        <taxon>Philodinidae</taxon>
        <taxon>Rotaria</taxon>
    </lineage>
</organism>
<evidence type="ECO:0000313" key="3">
    <source>
        <dbReference type="Proteomes" id="UP000663889"/>
    </source>
</evidence>
<evidence type="ECO:0000313" key="2">
    <source>
        <dbReference type="EMBL" id="CAF4207396.1"/>
    </source>
</evidence>
<accession>A0A815VGG5</accession>
<evidence type="ECO:0000313" key="1">
    <source>
        <dbReference type="EMBL" id="CAF1531692.1"/>
    </source>
</evidence>
<gene>
    <name evidence="2" type="ORF">FNK824_LOCUS36580</name>
    <name evidence="1" type="ORF">SEV965_LOCUS37565</name>
</gene>
<proteinExistence type="predicted"/>
<dbReference type="EMBL" id="CAJOBE010017094">
    <property type="protein sequence ID" value="CAF4207396.1"/>
    <property type="molecule type" value="Genomic_DNA"/>
</dbReference>
<name>A0A815VGG5_9BILA</name>
<feature type="non-terminal residue" evidence="1">
    <location>
        <position position="1"/>
    </location>
</feature>
<sequence>CPNGFTLIDFDEFIADPEVPIPPFYHGLEWTNAYVLDPTTYPESGYATAVSSGQNVGFNWYGNPMSIGADITGSLELFSIKSFVAAAAWNHNLSLSMTGERSGVTVFNQTIILQVKSATNVSLDWKNIDKITFTTFGGTNAMIDGGSGTHFAMDNLCITTGPQEQQELLYKCDYWGDPQLIQFPKAVGSIASSTWCQITGSSILYQSSYVLLNVVNSGSQRGDIVTSSWGGGHYKFTLFATLTHINQNSSTGMCINGCFGRRNAPQLLITNSTTHKEVVISEMADTVCDTFIKQTTQQLPQNGLSVETTPGYLDAVKQACIIDVTVTGSTQFAEQSVSNVITDVLTHSGEIDIDEINNVIQNITQIAQQTNNEAEILVETMVEESTILCRPGVIGCNGCSKRNGYFTISIISLLVCVPSNFILLP</sequence>